<keyword evidence="3" id="KW-1185">Reference proteome</keyword>
<feature type="region of interest" description="Disordered" evidence="1">
    <location>
        <begin position="76"/>
        <end position="158"/>
    </location>
</feature>
<accession>A0A183IIU2</accession>
<dbReference type="WBParaSite" id="SBAD_0000369701-mRNA-1">
    <property type="protein sequence ID" value="SBAD_0000369701-mRNA-1"/>
    <property type="gene ID" value="SBAD_0000369701"/>
</dbReference>
<reference evidence="4" key="1">
    <citation type="submission" date="2016-06" db="UniProtKB">
        <authorList>
            <consortium name="WormBaseParasite"/>
        </authorList>
    </citation>
    <scope>IDENTIFICATION</scope>
</reference>
<dbReference type="OrthoDB" id="2445133at2759"/>
<dbReference type="AlphaFoldDB" id="A0A183IIU2"/>
<evidence type="ECO:0000313" key="2">
    <source>
        <dbReference type="EMBL" id="VDP01493.1"/>
    </source>
</evidence>
<feature type="compositionally biased region" description="Basic and acidic residues" evidence="1">
    <location>
        <begin position="123"/>
        <end position="139"/>
    </location>
</feature>
<dbReference type="EMBL" id="UZAM01007800">
    <property type="protein sequence ID" value="VDP01493.1"/>
    <property type="molecule type" value="Genomic_DNA"/>
</dbReference>
<dbReference type="PANTHER" id="PTHR46424">
    <property type="entry name" value="UBX DOMAIN-CONTAINING PROTEIN 4"/>
    <property type="match status" value="1"/>
</dbReference>
<dbReference type="GO" id="GO:0036503">
    <property type="term" value="P:ERAD pathway"/>
    <property type="evidence" value="ECO:0007669"/>
    <property type="project" value="TreeGrafter"/>
</dbReference>
<evidence type="ECO:0000256" key="1">
    <source>
        <dbReference type="SAM" id="MobiDB-lite"/>
    </source>
</evidence>
<evidence type="ECO:0000313" key="4">
    <source>
        <dbReference type="WBParaSite" id="SBAD_0000369701-mRNA-1"/>
    </source>
</evidence>
<protein>
    <submittedName>
        <fullName evidence="4">UBX domain-containing protein</fullName>
    </submittedName>
</protein>
<proteinExistence type="predicted"/>
<reference evidence="2 3" key="2">
    <citation type="submission" date="2018-11" db="EMBL/GenBank/DDBJ databases">
        <authorList>
            <consortium name="Pathogen Informatics"/>
        </authorList>
    </citation>
    <scope>NUCLEOTIDE SEQUENCE [LARGE SCALE GENOMIC DNA]</scope>
</reference>
<name>A0A183IIU2_9BILA</name>
<organism evidence="4">
    <name type="scientific">Soboliphyme baturini</name>
    <dbReference type="NCBI Taxonomy" id="241478"/>
    <lineage>
        <taxon>Eukaryota</taxon>
        <taxon>Metazoa</taxon>
        <taxon>Ecdysozoa</taxon>
        <taxon>Nematoda</taxon>
        <taxon>Enoplea</taxon>
        <taxon>Dorylaimia</taxon>
        <taxon>Dioctophymatida</taxon>
        <taxon>Dioctophymatoidea</taxon>
        <taxon>Soboliphymatidae</taxon>
        <taxon>Soboliphyme</taxon>
    </lineage>
</organism>
<dbReference type="GO" id="GO:0005783">
    <property type="term" value="C:endoplasmic reticulum"/>
    <property type="evidence" value="ECO:0007669"/>
    <property type="project" value="TreeGrafter"/>
</dbReference>
<gene>
    <name evidence="2" type="ORF">SBAD_LOCUS3538</name>
</gene>
<sequence length="158" mass="18041">MWFSGSVNEAVATTKQKSVVLVVFVSGNDEASASALSWLENEEVQKCLRENSTVNLKLESKSETAAQFAQISAGNQFMQKEMKKSEDSKIDEPKNEPRAKIRMPKEKKDQEALSRIRQQIAADRLEKSEKYHREQDDKLLRKRKATTEQKVIPAKTKE</sequence>
<dbReference type="Pfam" id="PF23187">
    <property type="entry name" value="UBX7_N"/>
    <property type="match status" value="1"/>
</dbReference>
<dbReference type="PANTHER" id="PTHR46424:SF1">
    <property type="entry name" value="UBX DOMAIN-CONTAINING PROTEIN 4"/>
    <property type="match status" value="1"/>
</dbReference>
<feature type="compositionally biased region" description="Basic and acidic residues" evidence="1">
    <location>
        <begin position="80"/>
        <end position="114"/>
    </location>
</feature>
<evidence type="ECO:0000313" key="3">
    <source>
        <dbReference type="Proteomes" id="UP000270296"/>
    </source>
</evidence>
<dbReference type="Proteomes" id="UP000270296">
    <property type="component" value="Unassembled WGS sequence"/>
</dbReference>